<comment type="caution">
    <text evidence="1">The sequence shown here is derived from an EMBL/GenBank/DDBJ whole genome shotgun (WGS) entry which is preliminary data.</text>
</comment>
<dbReference type="AlphaFoldDB" id="A0AAV4V9X9"/>
<evidence type="ECO:0000313" key="1">
    <source>
        <dbReference type="EMBL" id="GIY66751.1"/>
    </source>
</evidence>
<name>A0AAV4V9X9_9ARAC</name>
<accession>A0AAV4V9X9</accession>
<protein>
    <submittedName>
        <fullName evidence="1">Uncharacterized protein</fullName>
    </submittedName>
</protein>
<gene>
    <name evidence="1" type="ORF">CDAR_472931</name>
</gene>
<sequence>MNAELLRERNWSENRKGIVLRFLRAKNCCEKETGEKTAEELCFGFSKLRPNYSHSLSLQGHMDPSGVVLSRIFRDPHLCFEYFGDSNSNK</sequence>
<proteinExistence type="predicted"/>
<organism evidence="1 2">
    <name type="scientific">Caerostris darwini</name>
    <dbReference type="NCBI Taxonomy" id="1538125"/>
    <lineage>
        <taxon>Eukaryota</taxon>
        <taxon>Metazoa</taxon>
        <taxon>Ecdysozoa</taxon>
        <taxon>Arthropoda</taxon>
        <taxon>Chelicerata</taxon>
        <taxon>Arachnida</taxon>
        <taxon>Araneae</taxon>
        <taxon>Araneomorphae</taxon>
        <taxon>Entelegynae</taxon>
        <taxon>Araneoidea</taxon>
        <taxon>Araneidae</taxon>
        <taxon>Caerostris</taxon>
    </lineage>
</organism>
<dbReference type="EMBL" id="BPLQ01012650">
    <property type="protein sequence ID" value="GIY66751.1"/>
    <property type="molecule type" value="Genomic_DNA"/>
</dbReference>
<dbReference type="Proteomes" id="UP001054837">
    <property type="component" value="Unassembled WGS sequence"/>
</dbReference>
<keyword evidence="2" id="KW-1185">Reference proteome</keyword>
<evidence type="ECO:0000313" key="2">
    <source>
        <dbReference type="Proteomes" id="UP001054837"/>
    </source>
</evidence>
<reference evidence="1 2" key="1">
    <citation type="submission" date="2021-06" db="EMBL/GenBank/DDBJ databases">
        <title>Caerostris darwini draft genome.</title>
        <authorList>
            <person name="Kono N."/>
            <person name="Arakawa K."/>
        </authorList>
    </citation>
    <scope>NUCLEOTIDE SEQUENCE [LARGE SCALE GENOMIC DNA]</scope>
</reference>